<dbReference type="EMBL" id="JBHLWH010000021">
    <property type="protein sequence ID" value="MFC0248430.1"/>
    <property type="molecule type" value="Genomic_DNA"/>
</dbReference>
<keyword evidence="2" id="KW-1185">Reference proteome</keyword>
<reference evidence="1 2" key="1">
    <citation type="submission" date="2024-09" db="EMBL/GenBank/DDBJ databases">
        <authorList>
            <person name="Sun Q."/>
            <person name="Mori K."/>
        </authorList>
    </citation>
    <scope>NUCLEOTIDE SEQUENCE [LARGE SCALE GENOMIC DNA]</scope>
    <source>
        <strain evidence="1 2">CCM 7609</strain>
    </source>
</reference>
<sequence>MTTDQLELRADIEWLKNVAGMEEASIAEWDTAAWEQWSKAMHADPHGPNPSVPAWMQPLLTRWHVDFSAPFPAVAQLWPTGHDWFAETDAHPELTLTVDEAWDGPAPSLAQVRQAWQYAASQGATPLVNLTVVPAAPWGEAVVGQIEAFYVVTQTPALDTGEGLARVLDAPGSSRTTPFPDVTQLMHHAGLPAPGAEASLHAWEWIY</sequence>
<comment type="caution">
    <text evidence="1">The sequence shown here is derived from an EMBL/GenBank/DDBJ whole genome shotgun (WGS) entry which is preliminary data.</text>
</comment>
<accession>A0ABV6F4J0</accession>
<dbReference type="RefSeq" id="WP_378041046.1">
    <property type="nucleotide sequence ID" value="NZ_JBHLWH010000021.1"/>
</dbReference>
<name>A0ABV6F4J0_9MICC</name>
<dbReference type="Proteomes" id="UP001589766">
    <property type="component" value="Unassembled WGS sequence"/>
</dbReference>
<evidence type="ECO:0000313" key="1">
    <source>
        <dbReference type="EMBL" id="MFC0248430.1"/>
    </source>
</evidence>
<evidence type="ECO:0000313" key="2">
    <source>
        <dbReference type="Proteomes" id="UP001589766"/>
    </source>
</evidence>
<gene>
    <name evidence="1" type="ORF">ACFFIO_07940</name>
</gene>
<proteinExistence type="predicted"/>
<organism evidence="1 2">
    <name type="scientific">Citricoccus parietis</name>
    <dbReference type="NCBI Taxonomy" id="592307"/>
    <lineage>
        <taxon>Bacteria</taxon>
        <taxon>Bacillati</taxon>
        <taxon>Actinomycetota</taxon>
        <taxon>Actinomycetes</taxon>
        <taxon>Micrococcales</taxon>
        <taxon>Micrococcaceae</taxon>
        <taxon>Citricoccus</taxon>
    </lineage>
</organism>
<protein>
    <submittedName>
        <fullName evidence="1">Uncharacterized protein</fullName>
    </submittedName>
</protein>